<evidence type="ECO:0000313" key="2">
    <source>
        <dbReference type="EMBL" id="SMY07439.1"/>
    </source>
</evidence>
<evidence type="ECO:0000313" key="3">
    <source>
        <dbReference type="Proteomes" id="UP000201613"/>
    </source>
</evidence>
<dbReference type="Proteomes" id="UP000201613">
    <property type="component" value="Unassembled WGS sequence"/>
</dbReference>
<dbReference type="AlphaFoldDB" id="A0A238LCM3"/>
<gene>
    <name evidence="2" type="ORF">LOM8899_01574</name>
</gene>
<dbReference type="OrthoDB" id="2719609at2"/>
<dbReference type="CDD" id="cd06587">
    <property type="entry name" value="VOC"/>
    <property type="match status" value="1"/>
</dbReference>
<name>A0A238LCM3_9RHOB</name>
<dbReference type="RefSeq" id="WP_093991643.1">
    <property type="nucleotide sequence ID" value="NZ_FXZK01000002.1"/>
</dbReference>
<dbReference type="SUPFAM" id="SSF54593">
    <property type="entry name" value="Glyoxalase/Bleomycin resistance protein/Dihydroxybiphenyl dioxygenase"/>
    <property type="match status" value="1"/>
</dbReference>
<dbReference type="Pfam" id="PF00903">
    <property type="entry name" value="Glyoxalase"/>
    <property type="match status" value="1"/>
</dbReference>
<dbReference type="InterPro" id="IPR037523">
    <property type="entry name" value="VOC_core"/>
</dbReference>
<evidence type="ECO:0000259" key="1">
    <source>
        <dbReference type="PROSITE" id="PS51819"/>
    </source>
</evidence>
<sequence>MKLGAFSISLPVKDIVASMAFYKTLGFAPMGPVEEGAKWAILVNPDGHIIGLFEGMFDKPMLTFNPGWDQAAQNVDPFEDVRALHSQIAEHGVETTQVTLEGDAGPGSFVVIDPDGNPILIDQHR</sequence>
<keyword evidence="3" id="KW-1185">Reference proteome</keyword>
<dbReference type="PANTHER" id="PTHR36503">
    <property type="entry name" value="BLR2520 PROTEIN"/>
    <property type="match status" value="1"/>
</dbReference>
<dbReference type="InterPro" id="IPR004360">
    <property type="entry name" value="Glyas_Fos-R_dOase_dom"/>
</dbReference>
<dbReference type="PANTHER" id="PTHR36503:SF1">
    <property type="entry name" value="BLR2520 PROTEIN"/>
    <property type="match status" value="1"/>
</dbReference>
<dbReference type="EMBL" id="FXZK01000002">
    <property type="protein sequence ID" value="SMY07439.1"/>
    <property type="molecule type" value="Genomic_DNA"/>
</dbReference>
<dbReference type="PROSITE" id="PS51819">
    <property type="entry name" value="VOC"/>
    <property type="match status" value="1"/>
</dbReference>
<dbReference type="Gene3D" id="3.10.180.10">
    <property type="entry name" value="2,3-Dihydroxybiphenyl 1,2-Dioxygenase, domain 1"/>
    <property type="match status" value="1"/>
</dbReference>
<protein>
    <submittedName>
        <fullName evidence="2">Glyoxalase-like domain protein</fullName>
    </submittedName>
</protein>
<proteinExistence type="predicted"/>
<organism evidence="2 3">
    <name type="scientific">Flavimaricola marinus</name>
    <dbReference type="NCBI Taxonomy" id="1819565"/>
    <lineage>
        <taxon>Bacteria</taxon>
        <taxon>Pseudomonadati</taxon>
        <taxon>Pseudomonadota</taxon>
        <taxon>Alphaproteobacteria</taxon>
        <taxon>Rhodobacterales</taxon>
        <taxon>Paracoccaceae</taxon>
        <taxon>Flavimaricola</taxon>
    </lineage>
</organism>
<feature type="domain" description="VOC" evidence="1">
    <location>
        <begin position="4"/>
        <end position="124"/>
    </location>
</feature>
<reference evidence="2 3" key="1">
    <citation type="submission" date="2017-05" db="EMBL/GenBank/DDBJ databases">
        <authorList>
            <person name="Song R."/>
            <person name="Chenine A.L."/>
            <person name="Ruprecht R.M."/>
        </authorList>
    </citation>
    <scope>NUCLEOTIDE SEQUENCE [LARGE SCALE GENOMIC DNA]</scope>
    <source>
        <strain evidence="2 3">CECT 8899</strain>
    </source>
</reference>
<accession>A0A238LCM3</accession>
<dbReference type="InterPro" id="IPR029068">
    <property type="entry name" value="Glyas_Bleomycin-R_OHBP_Dase"/>
</dbReference>